<evidence type="ECO:0000259" key="7">
    <source>
        <dbReference type="Pfam" id="PF02601"/>
    </source>
</evidence>
<gene>
    <name evidence="5 9" type="primary">xseA</name>
    <name evidence="9" type="ORF">GCM10010913_07270</name>
</gene>
<dbReference type="CDD" id="cd04489">
    <property type="entry name" value="ExoVII_LU_OBF"/>
    <property type="match status" value="1"/>
</dbReference>
<sequence>MEQRILSIKELNRYIRMKLESDSLLRDVWIRGEISNFTHHSSGHMYFTLKDKDSRIRTIMFASHNQRLPFIPKEGARVIARGNVSVYERDGQYQFYATHMQPDGIGSLYLAYEQLKGKLETEGLFASERKRPIPRYPRVIGVITSPTGAAVRDILTTLGRRYPQAAVVLYPVLVQGKAAAPSIVKAIRTLNRMGEADVLIVGRGGGSLEELWAFNEEQVARAIYASEIPVISAVGHETDFTIADFVSDLRAATPTAAAELAVPHRAELKAQLGQCERVLQRSLQHQLAQAGERLRRLANSPALLQPRRSLFQHAERLDMLTTRLKARASARKELAASAHDRLSGRLLRYHPQETLIFAARRQSEMERQLRQAMTRLLKENTQRLQAGIRQLDALSPLKVMARGYSLVYDEQHESIIKSLNDVEPGDMVKVKVTDGELDCQVWGMRREGDEDDHGR</sequence>
<dbReference type="InterPro" id="IPR003753">
    <property type="entry name" value="Exonuc_VII_L"/>
</dbReference>
<feature type="domain" description="Exonuclease VII large subunit C-terminal" evidence="7">
    <location>
        <begin position="124"/>
        <end position="440"/>
    </location>
</feature>
<dbReference type="InterPro" id="IPR020579">
    <property type="entry name" value="Exonuc_VII_lsu_C"/>
</dbReference>
<evidence type="ECO:0000256" key="6">
    <source>
        <dbReference type="RuleBase" id="RU004355"/>
    </source>
</evidence>
<comment type="function">
    <text evidence="5">Bidirectionally degrades single-stranded DNA into large acid-insoluble oligonucleotides, which are then degraded further into small acid-soluble oligonucleotides.</text>
</comment>
<dbReference type="HAMAP" id="MF_00378">
    <property type="entry name" value="Exonuc_7_L"/>
    <property type="match status" value="1"/>
</dbReference>
<reference evidence="10" key="1">
    <citation type="journal article" date="2019" name="Int. J. Syst. Evol. Microbiol.">
        <title>The Global Catalogue of Microorganisms (GCM) 10K type strain sequencing project: providing services to taxonomists for standard genome sequencing and annotation.</title>
        <authorList>
            <consortium name="The Broad Institute Genomics Platform"/>
            <consortium name="The Broad Institute Genome Sequencing Center for Infectious Disease"/>
            <person name="Wu L."/>
            <person name="Ma J."/>
        </authorList>
    </citation>
    <scope>NUCLEOTIDE SEQUENCE [LARGE SCALE GENOMIC DNA]</scope>
    <source>
        <strain evidence="10">CGMCC 1.15420</strain>
    </source>
</reference>
<dbReference type="PANTHER" id="PTHR30008">
    <property type="entry name" value="EXODEOXYRIBONUCLEASE 7 LARGE SUBUNIT"/>
    <property type="match status" value="1"/>
</dbReference>
<accession>A0ABQ1VQ51</accession>
<comment type="caution">
    <text evidence="9">The sequence shown here is derived from an EMBL/GenBank/DDBJ whole genome shotgun (WGS) entry which is preliminary data.</text>
</comment>
<dbReference type="InterPro" id="IPR025824">
    <property type="entry name" value="OB-fold_nuc-bd_dom"/>
</dbReference>
<keyword evidence="1 5" id="KW-0963">Cytoplasm</keyword>
<comment type="similarity">
    <text evidence="5 6">Belongs to the XseA family.</text>
</comment>
<evidence type="ECO:0000256" key="2">
    <source>
        <dbReference type="ARBA" id="ARBA00022722"/>
    </source>
</evidence>
<keyword evidence="10" id="KW-1185">Reference proteome</keyword>
<keyword evidence="2 5" id="KW-0540">Nuclease</keyword>
<comment type="subunit">
    <text evidence="5">Heterooligomer composed of large and small subunits.</text>
</comment>
<dbReference type="Pfam" id="PF13742">
    <property type="entry name" value="tRNA_anti_2"/>
    <property type="match status" value="1"/>
</dbReference>
<name>A0ABQ1VQ51_9BACL</name>
<evidence type="ECO:0000256" key="3">
    <source>
        <dbReference type="ARBA" id="ARBA00022801"/>
    </source>
</evidence>
<evidence type="ECO:0000256" key="1">
    <source>
        <dbReference type="ARBA" id="ARBA00022490"/>
    </source>
</evidence>
<protein>
    <recommendedName>
        <fullName evidence="5">Exodeoxyribonuclease 7 large subunit</fullName>
        <ecNumber evidence="5">3.1.11.6</ecNumber>
    </recommendedName>
    <alternativeName>
        <fullName evidence="5">Exodeoxyribonuclease VII large subunit</fullName>
        <shortName evidence="5">Exonuclease VII large subunit</shortName>
    </alternativeName>
</protein>
<evidence type="ECO:0000256" key="4">
    <source>
        <dbReference type="ARBA" id="ARBA00022839"/>
    </source>
</evidence>
<evidence type="ECO:0000313" key="9">
    <source>
        <dbReference type="EMBL" id="GGF88384.1"/>
    </source>
</evidence>
<dbReference type="EC" id="3.1.11.6" evidence="5"/>
<feature type="domain" description="OB-fold nucleic acid binding" evidence="8">
    <location>
        <begin position="6"/>
        <end position="101"/>
    </location>
</feature>
<dbReference type="RefSeq" id="WP_120462361.1">
    <property type="nucleotide sequence ID" value="NZ_BMIW01000003.1"/>
</dbReference>
<dbReference type="PANTHER" id="PTHR30008:SF0">
    <property type="entry name" value="EXODEOXYRIBONUCLEASE 7 LARGE SUBUNIT"/>
    <property type="match status" value="1"/>
</dbReference>
<proteinExistence type="inferred from homology"/>
<dbReference type="NCBIfam" id="TIGR00237">
    <property type="entry name" value="xseA"/>
    <property type="match status" value="1"/>
</dbReference>
<dbReference type="EMBL" id="BMIW01000003">
    <property type="protein sequence ID" value="GGF88384.1"/>
    <property type="molecule type" value="Genomic_DNA"/>
</dbReference>
<organism evidence="9 10">
    <name type="scientific">Paenibacillus aceti</name>
    <dbReference type="NCBI Taxonomy" id="1820010"/>
    <lineage>
        <taxon>Bacteria</taxon>
        <taxon>Bacillati</taxon>
        <taxon>Bacillota</taxon>
        <taxon>Bacilli</taxon>
        <taxon>Bacillales</taxon>
        <taxon>Paenibacillaceae</taxon>
        <taxon>Paenibacillus</taxon>
    </lineage>
</organism>
<evidence type="ECO:0000259" key="8">
    <source>
        <dbReference type="Pfam" id="PF13742"/>
    </source>
</evidence>
<evidence type="ECO:0000256" key="5">
    <source>
        <dbReference type="HAMAP-Rule" id="MF_00378"/>
    </source>
</evidence>
<keyword evidence="4 5" id="KW-0269">Exonuclease</keyword>
<dbReference type="Proteomes" id="UP000608420">
    <property type="component" value="Unassembled WGS sequence"/>
</dbReference>
<comment type="catalytic activity">
    <reaction evidence="5 6">
        <text>Exonucleolytic cleavage in either 5'- to 3'- or 3'- to 5'-direction to yield nucleoside 5'-phosphates.</text>
        <dbReference type="EC" id="3.1.11.6"/>
    </reaction>
</comment>
<comment type="subcellular location">
    <subcellularLocation>
        <location evidence="5 6">Cytoplasm</location>
    </subcellularLocation>
</comment>
<dbReference type="Pfam" id="PF02601">
    <property type="entry name" value="Exonuc_VII_L"/>
    <property type="match status" value="1"/>
</dbReference>
<keyword evidence="3 5" id="KW-0378">Hydrolase</keyword>
<evidence type="ECO:0000313" key="10">
    <source>
        <dbReference type="Proteomes" id="UP000608420"/>
    </source>
</evidence>